<dbReference type="EMBL" id="JAUSUR010000004">
    <property type="protein sequence ID" value="MDQ0361666.1"/>
    <property type="molecule type" value="Genomic_DNA"/>
</dbReference>
<feature type="domain" description="Methyltransferase" evidence="2">
    <location>
        <begin position="36"/>
        <end position="127"/>
    </location>
</feature>
<gene>
    <name evidence="3" type="ORF">J2S15_002416</name>
</gene>
<dbReference type="SUPFAM" id="SSF53335">
    <property type="entry name" value="S-adenosyl-L-methionine-dependent methyltransferases"/>
    <property type="match status" value="1"/>
</dbReference>
<dbReference type="InterPro" id="IPR029063">
    <property type="entry name" value="SAM-dependent_MTases_sf"/>
</dbReference>
<protein>
    <submittedName>
        <fullName evidence="3">Ubiquinone/menaquinone biosynthesis C-methylase UbiE</fullName>
    </submittedName>
</protein>
<reference evidence="3 4" key="1">
    <citation type="submission" date="2023-07" db="EMBL/GenBank/DDBJ databases">
        <title>Genomic Encyclopedia of Type Strains, Phase IV (KMG-IV): sequencing the most valuable type-strain genomes for metagenomic binning, comparative biology and taxonomic classification.</title>
        <authorList>
            <person name="Goeker M."/>
        </authorList>
    </citation>
    <scope>NUCLEOTIDE SEQUENCE [LARGE SCALE GENOMIC DNA]</scope>
    <source>
        <strain evidence="3 4">DSM 16784</strain>
    </source>
</reference>
<comment type="caution">
    <text evidence="3">The sequence shown here is derived from an EMBL/GenBank/DDBJ whole genome shotgun (WGS) entry which is preliminary data.</text>
</comment>
<proteinExistence type="predicted"/>
<evidence type="ECO:0000313" key="4">
    <source>
        <dbReference type="Proteomes" id="UP001230220"/>
    </source>
</evidence>
<evidence type="ECO:0000259" key="2">
    <source>
        <dbReference type="Pfam" id="PF13649"/>
    </source>
</evidence>
<sequence length="233" mass="26898">MYDVLAKHYDSLVKDEDATKAYVDFTTANTSGKKTLELACGSGEISLALARVGFDMLATDISQQMLDVAKEKDEEHLVDYKWMDMTDIDSEDTFDNVLCYCDSMNYLEGSQLSDMFHSVYAHLNEDGVFLFDMHTLDRLDEFSDEFYEAGIVDGIEFVWNIQSEDTSLYHSFIFYNEQGVPSYEHHVQNVFDPKQVKQLLEETGFKVSIYTDFDKEGIQSGEKHFFVCRKEQK</sequence>
<keyword evidence="4" id="KW-1185">Reference proteome</keyword>
<dbReference type="CDD" id="cd02440">
    <property type="entry name" value="AdoMet_MTases"/>
    <property type="match status" value="1"/>
</dbReference>
<evidence type="ECO:0000256" key="1">
    <source>
        <dbReference type="ARBA" id="ARBA00022679"/>
    </source>
</evidence>
<keyword evidence="1" id="KW-0808">Transferase</keyword>
<accession>A0ABU0E437</accession>
<dbReference type="Proteomes" id="UP001230220">
    <property type="component" value="Unassembled WGS sequence"/>
</dbReference>
<evidence type="ECO:0000313" key="3">
    <source>
        <dbReference type="EMBL" id="MDQ0361666.1"/>
    </source>
</evidence>
<organism evidence="3 4">
    <name type="scientific">Breznakia pachnodae</name>
    <dbReference type="NCBI Taxonomy" id="265178"/>
    <lineage>
        <taxon>Bacteria</taxon>
        <taxon>Bacillati</taxon>
        <taxon>Bacillota</taxon>
        <taxon>Erysipelotrichia</taxon>
        <taxon>Erysipelotrichales</taxon>
        <taxon>Erysipelotrichaceae</taxon>
        <taxon>Breznakia</taxon>
    </lineage>
</organism>
<dbReference type="RefSeq" id="WP_307408581.1">
    <property type="nucleotide sequence ID" value="NZ_JAUSUR010000004.1"/>
</dbReference>
<dbReference type="PANTHER" id="PTHR43861">
    <property type="entry name" value="TRANS-ACONITATE 2-METHYLTRANSFERASE-RELATED"/>
    <property type="match status" value="1"/>
</dbReference>
<name>A0ABU0E437_9FIRM</name>
<dbReference type="Gene3D" id="3.40.50.150">
    <property type="entry name" value="Vaccinia Virus protein VP39"/>
    <property type="match status" value="1"/>
</dbReference>
<dbReference type="Pfam" id="PF13649">
    <property type="entry name" value="Methyltransf_25"/>
    <property type="match status" value="1"/>
</dbReference>
<keyword evidence="3" id="KW-0830">Ubiquinone</keyword>
<dbReference type="Gene3D" id="2.20.25.110">
    <property type="entry name" value="S-adenosyl-L-methionine-dependent methyltransferases"/>
    <property type="match status" value="1"/>
</dbReference>
<dbReference type="InterPro" id="IPR041698">
    <property type="entry name" value="Methyltransf_25"/>
</dbReference>